<reference evidence="1 2" key="1">
    <citation type="submission" date="2015-01" db="EMBL/GenBank/DDBJ databases">
        <title>Evolution of Trichinella species and genotypes.</title>
        <authorList>
            <person name="Korhonen P.K."/>
            <person name="Edoardo P."/>
            <person name="Giuseppe L.R."/>
            <person name="Gasser R.B."/>
        </authorList>
    </citation>
    <scope>NUCLEOTIDE SEQUENCE [LARGE SCALE GENOMIC DNA]</scope>
    <source>
        <strain evidence="1">ISS141</strain>
    </source>
</reference>
<proteinExistence type="predicted"/>
<organism evidence="1 2">
    <name type="scientific">Trichinella pseudospiralis</name>
    <name type="common">Parasitic roundworm</name>
    <dbReference type="NCBI Taxonomy" id="6337"/>
    <lineage>
        <taxon>Eukaryota</taxon>
        <taxon>Metazoa</taxon>
        <taxon>Ecdysozoa</taxon>
        <taxon>Nematoda</taxon>
        <taxon>Enoplea</taxon>
        <taxon>Dorylaimia</taxon>
        <taxon>Trichinellida</taxon>
        <taxon>Trichinellidae</taxon>
        <taxon>Trichinella</taxon>
    </lineage>
</organism>
<protein>
    <submittedName>
        <fullName evidence="1">Uncharacterized protein</fullName>
    </submittedName>
</protein>
<dbReference type="EMBL" id="JYDU01000238">
    <property type="protein sequence ID" value="KRX88390.1"/>
    <property type="molecule type" value="Genomic_DNA"/>
</dbReference>
<comment type="caution">
    <text evidence="1">The sequence shown here is derived from an EMBL/GenBank/DDBJ whole genome shotgun (WGS) entry which is preliminary data.</text>
</comment>
<evidence type="ECO:0000313" key="2">
    <source>
        <dbReference type="Proteomes" id="UP000054815"/>
    </source>
</evidence>
<accession>A0A0V0XK51</accession>
<dbReference type="AlphaFoldDB" id="A0A0V0XK51"/>
<gene>
    <name evidence="1" type="ORF">T4E_4349</name>
</gene>
<evidence type="ECO:0000313" key="1">
    <source>
        <dbReference type="EMBL" id="KRX88390.1"/>
    </source>
</evidence>
<dbReference type="Proteomes" id="UP000054815">
    <property type="component" value="Unassembled WGS sequence"/>
</dbReference>
<sequence>MSSKYIFLLTFSAPSHIQLDSILHGGVVPPLPKMARSLTQTSKRKIRGFLPSFMLRQKNLLTSLSSGSSRICRTIFEMSA</sequence>
<name>A0A0V0XK51_TRIPS</name>